<keyword evidence="2 7" id="KW-0436">Ligase</keyword>
<dbReference type="GO" id="GO:0005737">
    <property type="term" value="C:cytoplasm"/>
    <property type="evidence" value="ECO:0007669"/>
    <property type="project" value="UniProtKB-SubCell"/>
</dbReference>
<evidence type="ECO:0000256" key="4">
    <source>
        <dbReference type="ARBA" id="ARBA00022741"/>
    </source>
</evidence>
<keyword evidence="11" id="KW-1185">Reference proteome</keyword>
<dbReference type="EC" id="6.3.4.19" evidence="7"/>
<comment type="subcellular location">
    <subcellularLocation>
        <location evidence="7">Cytoplasm</location>
    </subcellularLocation>
</comment>
<dbReference type="Pfam" id="PF01171">
    <property type="entry name" value="ATP_bind_3"/>
    <property type="match status" value="1"/>
</dbReference>
<dbReference type="InterPro" id="IPR014729">
    <property type="entry name" value="Rossmann-like_a/b/a_fold"/>
</dbReference>
<dbReference type="AlphaFoldDB" id="A0A7K3LIN2"/>
<accession>A0A7K3LIN2</accession>
<dbReference type="InterPro" id="IPR012094">
    <property type="entry name" value="tRNA_Ile_lys_synt"/>
</dbReference>
<dbReference type="Gene3D" id="3.40.50.620">
    <property type="entry name" value="HUPs"/>
    <property type="match status" value="1"/>
</dbReference>
<dbReference type="InterPro" id="IPR011063">
    <property type="entry name" value="TilS/TtcA_N"/>
</dbReference>
<dbReference type="SUPFAM" id="SSF82829">
    <property type="entry name" value="MesJ substrate recognition domain-like"/>
    <property type="match status" value="1"/>
</dbReference>
<feature type="domain" description="tRNA(Ile)-lysidine synthase substrate-binding" evidence="9">
    <location>
        <begin position="244"/>
        <end position="310"/>
    </location>
</feature>
<reference evidence="10 11" key="1">
    <citation type="submission" date="2020-01" db="EMBL/GenBank/DDBJ databases">
        <title>Investigation of new actinobacteria for the biodesulphurisation of diesel fuel.</title>
        <authorList>
            <person name="Athi Narayanan S.M."/>
        </authorList>
    </citation>
    <scope>NUCLEOTIDE SEQUENCE [LARGE SCALE GENOMIC DNA]</scope>
    <source>
        <strain evidence="10 11">213E</strain>
    </source>
</reference>
<comment type="caution">
    <text evidence="10">The sequence shown here is derived from an EMBL/GenBank/DDBJ whole genome shotgun (WGS) entry which is preliminary data.</text>
</comment>
<dbReference type="HAMAP" id="MF_01161">
    <property type="entry name" value="tRNA_Ile_lys_synt"/>
    <property type="match status" value="1"/>
</dbReference>
<dbReference type="Pfam" id="PF09179">
    <property type="entry name" value="TilS"/>
    <property type="match status" value="1"/>
</dbReference>
<keyword evidence="3 7" id="KW-0819">tRNA processing</keyword>
<dbReference type="SUPFAM" id="SSF52402">
    <property type="entry name" value="Adenine nucleotide alpha hydrolases-like"/>
    <property type="match status" value="1"/>
</dbReference>
<dbReference type="GO" id="GO:0006400">
    <property type="term" value="P:tRNA modification"/>
    <property type="evidence" value="ECO:0007669"/>
    <property type="project" value="UniProtKB-UniRule"/>
</dbReference>
<protein>
    <recommendedName>
        <fullName evidence="7">tRNA(Ile)-lysidine synthase</fullName>
        <ecNumber evidence="7">6.3.4.19</ecNumber>
    </recommendedName>
    <alternativeName>
        <fullName evidence="7">tRNA(Ile)-2-lysyl-cytidine synthase</fullName>
    </alternativeName>
    <alternativeName>
        <fullName evidence="7">tRNA(Ile)-lysidine synthetase</fullName>
    </alternativeName>
</protein>
<proteinExistence type="inferred from homology"/>
<organism evidence="10 11">
    <name type="scientific">Gordonia desulfuricans</name>
    <dbReference type="NCBI Taxonomy" id="89051"/>
    <lineage>
        <taxon>Bacteria</taxon>
        <taxon>Bacillati</taxon>
        <taxon>Actinomycetota</taxon>
        <taxon>Actinomycetes</taxon>
        <taxon>Mycobacteriales</taxon>
        <taxon>Gordoniaceae</taxon>
        <taxon>Gordonia</taxon>
    </lineage>
</organism>
<feature type="binding site" evidence="7">
    <location>
        <begin position="29"/>
        <end position="34"/>
    </location>
    <ligand>
        <name>ATP</name>
        <dbReference type="ChEBI" id="CHEBI:30616"/>
    </ligand>
</feature>
<dbReference type="Proteomes" id="UP000466307">
    <property type="component" value="Unassembled WGS sequence"/>
</dbReference>
<evidence type="ECO:0000259" key="8">
    <source>
        <dbReference type="Pfam" id="PF01171"/>
    </source>
</evidence>
<keyword evidence="1 7" id="KW-0963">Cytoplasm</keyword>
<dbReference type="PANTHER" id="PTHR43033:SF1">
    <property type="entry name" value="TRNA(ILE)-LYSIDINE SYNTHASE-RELATED"/>
    <property type="match status" value="1"/>
</dbReference>
<dbReference type="InterPro" id="IPR015262">
    <property type="entry name" value="tRNA_Ile_lys_synt_subst-bd"/>
</dbReference>
<evidence type="ECO:0000256" key="6">
    <source>
        <dbReference type="ARBA" id="ARBA00048539"/>
    </source>
</evidence>
<dbReference type="NCBIfam" id="TIGR02432">
    <property type="entry name" value="lysidine_TilS_N"/>
    <property type="match status" value="1"/>
</dbReference>
<sequence length="317" mass="33052">MDRAGALTRAVAAFAADHLRADEVCVGLSGGPDSLALTAAAVHAGLSVRALVVDHRLQHGSADVATAAARAARALGARAEVLEVSVGHDGGMEAAARDARYTALELARDGLPVLLAHTMDDQAETVLLGLARGSGSRSIAGMRPWSPPWGRPLLGLRRADTVGACADWGLAPHTDPHNSDPRFTRVRLRAEVIPLLEDVLHGGVVEALARTASALQGDNDALDDLAEQAYRADGSGEDSTELGVGGLADLPDAVRTRVIRRWLYDVGATGPTSRVIGAVDALAVGRTRGHVAIGGTPQYRRVVCRVGDRLAVTDLPR</sequence>
<comment type="similarity">
    <text evidence="7">Belongs to the tRNA(Ile)-lysidine synthase family.</text>
</comment>
<keyword evidence="4 7" id="KW-0547">Nucleotide-binding</keyword>
<evidence type="ECO:0000256" key="3">
    <source>
        <dbReference type="ARBA" id="ARBA00022694"/>
    </source>
</evidence>
<comment type="domain">
    <text evidence="7">The N-terminal region contains the highly conserved SGGXDS motif, predicted to be a P-loop motif involved in ATP binding.</text>
</comment>
<evidence type="ECO:0000259" key="9">
    <source>
        <dbReference type="Pfam" id="PF09179"/>
    </source>
</evidence>
<dbReference type="GO" id="GO:0032267">
    <property type="term" value="F:tRNA(Ile)-lysidine synthase activity"/>
    <property type="evidence" value="ECO:0007669"/>
    <property type="project" value="UniProtKB-EC"/>
</dbReference>
<dbReference type="Gene3D" id="1.20.59.20">
    <property type="match status" value="1"/>
</dbReference>
<dbReference type="GO" id="GO:0005524">
    <property type="term" value="F:ATP binding"/>
    <property type="evidence" value="ECO:0007669"/>
    <property type="project" value="UniProtKB-UniRule"/>
</dbReference>
<dbReference type="CDD" id="cd01992">
    <property type="entry name" value="TilS_N"/>
    <property type="match status" value="1"/>
</dbReference>
<evidence type="ECO:0000313" key="10">
    <source>
        <dbReference type="EMBL" id="NDK88128.1"/>
    </source>
</evidence>
<evidence type="ECO:0000313" key="11">
    <source>
        <dbReference type="Proteomes" id="UP000466307"/>
    </source>
</evidence>
<feature type="domain" description="tRNA(Ile)-lysidine/2-thiocytidine synthase N-terminal" evidence="8">
    <location>
        <begin position="24"/>
        <end position="190"/>
    </location>
</feature>
<evidence type="ECO:0000256" key="2">
    <source>
        <dbReference type="ARBA" id="ARBA00022598"/>
    </source>
</evidence>
<dbReference type="PANTHER" id="PTHR43033">
    <property type="entry name" value="TRNA(ILE)-LYSIDINE SYNTHASE-RELATED"/>
    <property type="match status" value="1"/>
</dbReference>
<dbReference type="RefSeq" id="WP_059039317.1">
    <property type="nucleotide sequence ID" value="NZ_JAADZU010000002.1"/>
</dbReference>
<comment type="function">
    <text evidence="7">Ligates lysine onto the cytidine present at position 34 of the AUA codon-specific tRNA(Ile) that contains the anticodon CAU, in an ATP-dependent manner. Cytidine is converted to lysidine, thus changing the amino acid specificity of the tRNA from methionine to isoleucine.</text>
</comment>
<evidence type="ECO:0000256" key="1">
    <source>
        <dbReference type="ARBA" id="ARBA00022490"/>
    </source>
</evidence>
<comment type="catalytic activity">
    <reaction evidence="6 7">
        <text>cytidine(34) in tRNA(Ile2) + L-lysine + ATP = lysidine(34) in tRNA(Ile2) + AMP + diphosphate + H(+)</text>
        <dbReference type="Rhea" id="RHEA:43744"/>
        <dbReference type="Rhea" id="RHEA-COMP:10625"/>
        <dbReference type="Rhea" id="RHEA-COMP:10670"/>
        <dbReference type="ChEBI" id="CHEBI:15378"/>
        <dbReference type="ChEBI" id="CHEBI:30616"/>
        <dbReference type="ChEBI" id="CHEBI:32551"/>
        <dbReference type="ChEBI" id="CHEBI:33019"/>
        <dbReference type="ChEBI" id="CHEBI:82748"/>
        <dbReference type="ChEBI" id="CHEBI:83665"/>
        <dbReference type="ChEBI" id="CHEBI:456215"/>
        <dbReference type="EC" id="6.3.4.19"/>
    </reaction>
</comment>
<dbReference type="InterPro" id="IPR012795">
    <property type="entry name" value="tRNA_Ile_lys_synt_N"/>
</dbReference>
<keyword evidence="5 7" id="KW-0067">ATP-binding</keyword>
<evidence type="ECO:0000256" key="5">
    <source>
        <dbReference type="ARBA" id="ARBA00022840"/>
    </source>
</evidence>
<gene>
    <name evidence="7 10" type="primary">tilS</name>
    <name evidence="10" type="ORF">GYA93_00810</name>
</gene>
<evidence type="ECO:0000256" key="7">
    <source>
        <dbReference type="HAMAP-Rule" id="MF_01161"/>
    </source>
</evidence>
<name>A0A7K3LIN2_9ACTN</name>
<dbReference type="EMBL" id="JAADZU010000002">
    <property type="protein sequence ID" value="NDK88128.1"/>
    <property type="molecule type" value="Genomic_DNA"/>
</dbReference>